<evidence type="ECO:0000313" key="11">
    <source>
        <dbReference type="Proteomes" id="UP000295718"/>
    </source>
</evidence>
<dbReference type="PROSITE" id="PS00687">
    <property type="entry name" value="ALDEHYDE_DEHYDR_GLU"/>
    <property type="match status" value="1"/>
</dbReference>
<evidence type="ECO:0000256" key="6">
    <source>
        <dbReference type="PROSITE-ProRule" id="PRU10007"/>
    </source>
</evidence>
<dbReference type="GO" id="GO:0005737">
    <property type="term" value="C:cytoplasm"/>
    <property type="evidence" value="ECO:0007669"/>
    <property type="project" value="TreeGrafter"/>
</dbReference>
<dbReference type="OrthoDB" id="9762913at2"/>
<dbReference type="SUPFAM" id="SSF53720">
    <property type="entry name" value="ALDH-like"/>
    <property type="match status" value="1"/>
</dbReference>
<dbReference type="Gene3D" id="3.40.309.10">
    <property type="entry name" value="Aldehyde Dehydrogenase, Chain A, domain 2"/>
    <property type="match status" value="1"/>
</dbReference>
<proteinExistence type="inferred from homology"/>
<dbReference type="InterPro" id="IPR029510">
    <property type="entry name" value="Ald_DH_CS_GLU"/>
</dbReference>
<name>A0A4R1QST1_9FIRM</name>
<dbReference type="InterPro" id="IPR016162">
    <property type="entry name" value="Ald_DH_N"/>
</dbReference>
<accession>A0A4R1QST1</accession>
<feature type="active site" evidence="5">
    <location>
        <position position="245"/>
    </location>
</feature>
<dbReference type="FunFam" id="3.40.309.10:FF:000003">
    <property type="entry name" value="Aldehyde dehydrogenase"/>
    <property type="match status" value="1"/>
</dbReference>
<dbReference type="FunFam" id="3.40.605.10:FF:000004">
    <property type="entry name" value="Aldehyde dehydrogenase"/>
    <property type="match status" value="1"/>
</dbReference>
<dbReference type="Gene3D" id="3.40.605.10">
    <property type="entry name" value="Aldehyde Dehydrogenase, Chain A, domain 1"/>
    <property type="match status" value="1"/>
</dbReference>
<evidence type="ECO:0000313" key="10">
    <source>
        <dbReference type="EMBL" id="TCL56956.1"/>
    </source>
</evidence>
<protein>
    <recommendedName>
        <fullName evidence="4">Aldehyde dehydrogenase</fullName>
    </recommendedName>
</protein>
<dbReference type="InterPro" id="IPR016161">
    <property type="entry name" value="Ald_DH/histidinol_DH"/>
</dbReference>
<evidence type="ECO:0000256" key="3">
    <source>
        <dbReference type="ARBA" id="ARBA00023027"/>
    </source>
</evidence>
<comment type="similarity">
    <text evidence="1 4 7">Belongs to the aldehyde dehydrogenase family.</text>
</comment>
<gene>
    <name evidence="10" type="ORF">EDD76_110129</name>
</gene>
<dbReference type="GO" id="GO:0006081">
    <property type="term" value="P:aldehyde metabolic process"/>
    <property type="evidence" value="ECO:0007669"/>
    <property type="project" value="InterPro"/>
</dbReference>
<dbReference type="InterPro" id="IPR012394">
    <property type="entry name" value="Aldehyde_DH_NAD(P)"/>
</dbReference>
<evidence type="ECO:0000256" key="2">
    <source>
        <dbReference type="ARBA" id="ARBA00023002"/>
    </source>
</evidence>
<keyword evidence="3" id="KW-0520">NAD</keyword>
<keyword evidence="2 4" id="KW-0560">Oxidoreductase</keyword>
<organism evidence="10 11">
    <name type="scientific">Kineothrix alysoides</name>
    <dbReference type="NCBI Taxonomy" id="1469948"/>
    <lineage>
        <taxon>Bacteria</taxon>
        <taxon>Bacillati</taxon>
        <taxon>Bacillota</taxon>
        <taxon>Clostridia</taxon>
        <taxon>Lachnospirales</taxon>
        <taxon>Lachnospiraceae</taxon>
        <taxon>Kineothrix</taxon>
    </lineage>
</organism>
<keyword evidence="11" id="KW-1185">Reference proteome</keyword>
<feature type="active site" evidence="5 6">
    <location>
        <position position="211"/>
    </location>
</feature>
<evidence type="ECO:0000256" key="4">
    <source>
        <dbReference type="PIRNR" id="PIRNR036492"/>
    </source>
</evidence>
<dbReference type="InterPro" id="IPR016163">
    <property type="entry name" value="Ald_DH_C"/>
</dbReference>
<dbReference type="AlphaFoldDB" id="A0A4R1QST1"/>
<sequence length="458" mass="51346">MDRDITKIMKMQRTFYETGVTKQYKFRMRALERLEKALEEYEEELKLALKADLNKSSSESYMAEIGLTKSELSYVKKHLRLWMEPKKVPTPIAQFPADSFILPEPYGVVLIMAPWNYPVLLCLEPLIDAIAAGNCAVLKPSAYAPAVSAALKKMLKGIYPDKFVAVVEGGREENAELLEQRFDYIFFTGGVAVGRTVLEKAAKYLTPVTLELGGKSPCIVDKTANVEMAAKRIAFGKILNAGQTCVAPDYLLVHKDIKEELLKGICAEWEKMLGEKPLENPNYPKIINQKHFERLLHLTEGEKIITGGIYKTQTRQIAPTILDGVTPDSVVMKEEIFGPILPVLAFETKDEIKDIVLSFEKPLAFYLFTEDKDMVQWALGTFSFGGGCINDTMVHLASSHLPFGGVGFSGMGSYHGKVGFETFSHRKSVLKSGYHPDVPLRYHPYSDVKDKAIRLFLK</sequence>
<dbReference type="RefSeq" id="WP_031391561.1">
    <property type="nucleotide sequence ID" value="NZ_JPNB01000002.1"/>
</dbReference>
<dbReference type="EMBL" id="SLUO01000010">
    <property type="protein sequence ID" value="TCL56956.1"/>
    <property type="molecule type" value="Genomic_DNA"/>
</dbReference>
<evidence type="ECO:0000256" key="8">
    <source>
        <dbReference type="SAM" id="Coils"/>
    </source>
</evidence>
<evidence type="ECO:0000259" key="9">
    <source>
        <dbReference type="Pfam" id="PF00171"/>
    </source>
</evidence>
<keyword evidence="8" id="KW-0175">Coiled coil</keyword>
<comment type="caution">
    <text evidence="10">The sequence shown here is derived from an EMBL/GenBank/DDBJ whole genome shotgun (WGS) entry which is preliminary data.</text>
</comment>
<evidence type="ECO:0000256" key="1">
    <source>
        <dbReference type="ARBA" id="ARBA00009986"/>
    </source>
</evidence>
<dbReference type="Pfam" id="PF00171">
    <property type="entry name" value="Aldedh"/>
    <property type="match status" value="1"/>
</dbReference>
<reference evidence="10 11" key="1">
    <citation type="submission" date="2019-03" db="EMBL/GenBank/DDBJ databases">
        <title>Genomic Encyclopedia of Type Strains, Phase IV (KMG-IV): sequencing the most valuable type-strain genomes for metagenomic binning, comparative biology and taxonomic classification.</title>
        <authorList>
            <person name="Goeker M."/>
        </authorList>
    </citation>
    <scope>NUCLEOTIDE SEQUENCE [LARGE SCALE GENOMIC DNA]</scope>
    <source>
        <strain evidence="10 11">DSM 100556</strain>
    </source>
</reference>
<dbReference type="STRING" id="1469948.GCA_000732725_02898"/>
<feature type="domain" description="Aldehyde dehydrogenase" evidence="9">
    <location>
        <begin position="24"/>
        <end position="429"/>
    </location>
</feature>
<dbReference type="PANTHER" id="PTHR43570">
    <property type="entry name" value="ALDEHYDE DEHYDROGENASE"/>
    <property type="match status" value="1"/>
</dbReference>
<evidence type="ECO:0000256" key="7">
    <source>
        <dbReference type="RuleBase" id="RU003345"/>
    </source>
</evidence>
<dbReference type="PANTHER" id="PTHR43570:SF16">
    <property type="entry name" value="ALDEHYDE DEHYDROGENASE TYPE III, ISOFORM Q"/>
    <property type="match status" value="1"/>
</dbReference>
<dbReference type="CDD" id="cd07136">
    <property type="entry name" value="ALDH_YwdH-P39616"/>
    <property type="match status" value="1"/>
</dbReference>
<dbReference type="InterPro" id="IPR015590">
    <property type="entry name" value="Aldehyde_DH_dom"/>
</dbReference>
<evidence type="ECO:0000256" key="5">
    <source>
        <dbReference type="PIRSR" id="PIRSR036492-1"/>
    </source>
</evidence>
<feature type="coiled-coil region" evidence="8">
    <location>
        <begin position="24"/>
        <end position="51"/>
    </location>
</feature>
<dbReference type="Proteomes" id="UP000295718">
    <property type="component" value="Unassembled WGS sequence"/>
</dbReference>
<dbReference type="GO" id="GO:0004029">
    <property type="term" value="F:aldehyde dehydrogenase (NAD+) activity"/>
    <property type="evidence" value="ECO:0007669"/>
    <property type="project" value="TreeGrafter"/>
</dbReference>
<dbReference type="PIRSF" id="PIRSF036492">
    <property type="entry name" value="ALDH"/>
    <property type="match status" value="1"/>
</dbReference>